<keyword evidence="4" id="KW-1185">Reference proteome</keyword>
<feature type="non-terminal residue" evidence="3">
    <location>
        <position position="61"/>
    </location>
</feature>
<reference evidence="3" key="2">
    <citation type="journal article" date="2021" name="Syst. Appl. Microbiol.">
        <title>Roseomonas hellenica sp. nov., isolated from roots of wild-growing Alkanna tinctoria.</title>
        <authorList>
            <person name="Rat A."/>
            <person name="Naranjo H.D."/>
            <person name="Lebbe L."/>
            <person name="Cnockaert M."/>
            <person name="Krigas N."/>
            <person name="Grigoriadou K."/>
            <person name="Maloupa E."/>
            <person name="Willems A."/>
        </authorList>
    </citation>
    <scope>NUCLEOTIDE SEQUENCE</scope>
    <source>
        <strain evidence="3">LMG 31231</strain>
    </source>
</reference>
<comment type="caution">
    <text evidence="3">The sequence shown here is derived from an EMBL/GenBank/DDBJ whole genome shotgun (WGS) entry which is preliminary data.</text>
</comment>
<organism evidence="3 4">
    <name type="scientific">Neoroseomonas soli</name>
    <dbReference type="NCBI Taxonomy" id="1081025"/>
    <lineage>
        <taxon>Bacteria</taxon>
        <taxon>Pseudomonadati</taxon>
        <taxon>Pseudomonadota</taxon>
        <taxon>Alphaproteobacteria</taxon>
        <taxon>Acetobacterales</taxon>
        <taxon>Acetobacteraceae</taxon>
        <taxon>Neoroseomonas</taxon>
    </lineage>
</organism>
<evidence type="ECO:0000256" key="2">
    <source>
        <dbReference type="SAM" id="SignalP"/>
    </source>
</evidence>
<dbReference type="AlphaFoldDB" id="A0A9X9WWD8"/>
<evidence type="ECO:0000256" key="1">
    <source>
        <dbReference type="SAM" id="MobiDB-lite"/>
    </source>
</evidence>
<sequence length="61" mass="6228">MSRFLAIPAVMLLAALPEPALAQTRTVVVPGGSAVVIAPRGQPAPRATLGAPTRGQARRVT</sequence>
<proteinExistence type="predicted"/>
<evidence type="ECO:0000313" key="4">
    <source>
        <dbReference type="Proteomes" id="UP001138751"/>
    </source>
</evidence>
<accession>A0A9X9WWD8</accession>
<feature type="chain" id="PRO_5040978456" evidence="2">
    <location>
        <begin position="23"/>
        <end position="61"/>
    </location>
</feature>
<dbReference type="EMBL" id="JAAEDM010000019">
    <property type="protein sequence ID" value="MBR0671467.1"/>
    <property type="molecule type" value="Genomic_DNA"/>
</dbReference>
<dbReference type="Proteomes" id="UP001138751">
    <property type="component" value="Unassembled WGS sequence"/>
</dbReference>
<gene>
    <name evidence="3" type="ORF">GXW76_09815</name>
</gene>
<reference evidence="3" key="1">
    <citation type="submission" date="2020-01" db="EMBL/GenBank/DDBJ databases">
        <authorList>
            <person name="Rat A."/>
        </authorList>
    </citation>
    <scope>NUCLEOTIDE SEQUENCE</scope>
    <source>
        <strain evidence="3">LMG 31231</strain>
    </source>
</reference>
<name>A0A9X9WWD8_9PROT</name>
<protein>
    <submittedName>
        <fullName evidence="3">Uncharacterized protein</fullName>
    </submittedName>
</protein>
<keyword evidence="2" id="KW-0732">Signal</keyword>
<feature type="signal peptide" evidence="2">
    <location>
        <begin position="1"/>
        <end position="22"/>
    </location>
</feature>
<dbReference type="RefSeq" id="WP_211861838.1">
    <property type="nucleotide sequence ID" value="NZ_JAAEDM010000019.1"/>
</dbReference>
<feature type="region of interest" description="Disordered" evidence="1">
    <location>
        <begin position="42"/>
        <end position="61"/>
    </location>
</feature>
<evidence type="ECO:0000313" key="3">
    <source>
        <dbReference type="EMBL" id="MBR0671467.1"/>
    </source>
</evidence>